<dbReference type="PANTHER" id="PTHR10039">
    <property type="entry name" value="AMELOGENIN"/>
    <property type="match status" value="1"/>
</dbReference>
<dbReference type="InterPro" id="IPR027417">
    <property type="entry name" value="P-loop_NTPase"/>
</dbReference>
<organism evidence="4 5">
    <name type="scientific">Penicillium egyptiacum</name>
    <dbReference type="NCBI Taxonomy" id="1303716"/>
    <lineage>
        <taxon>Eukaryota</taxon>
        <taxon>Fungi</taxon>
        <taxon>Dikarya</taxon>
        <taxon>Ascomycota</taxon>
        <taxon>Pezizomycotina</taxon>
        <taxon>Eurotiomycetes</taxon>
        <taxon>Eurotiomycetidae</taxon>
        <taxon>Eurotiales</taxon>
        <taxon>Aspergillaceae</taxon>
        <taxon>Penicillium</taxon>
    </lineage>
</organism>
<feature type="domain" description="GPI inositol-deacylase winged helix" evidence="2">
    <location>
        <begin position="531"/>
        <end position="606"/>
    </location>
</feature>
<evidence type="ECO:0000256" key="1">
    <source>
        <dbReference type="ARBA" id="ARBA00022737"/>
    </source>
</evidence>
<dbReference type="InterPro" id="IPR054471">
    <property type="entry name" value="GPIID_WHD"/>
</dbReference>
<evidence type="ECO:0008006" key="6">
    <source>
        <dbReference type="Google" id="ProtNLM"/>
    </source>
</evidence>
<dbReference type="Proteomes" id="UP001154252">
    <property type="component" value="Unassembled WGS sequence"/>
</dbReference>
<evidence type="ECO:0000313" key="5">
    <source>
        <dbReference type="Proteomes" id="UP001154252"/>
    </source>
</evidence>
<evidence type="ECO:0000259" key="3">
    <source>
        <dbReference type="Pfam" id="PF24883"/>
    </source>
</evidence>
<gene>
    <name evidence="4" type="ORF">PEGY_LOCUS10662</name>
</gene>
<dbReference type="Pfam" id="PF24883">
    <property type="entry name" value="NPHP3_N"/>
    <property type="match status" value="1"/>
</dbReference>
<evidence type="ECO:0000313" key="4">
    <source>
        <dbReference type="EMBL" id="CAG8909864.1"/>
    </source>
</evidence>
<keyword evidence="5" id="KW-1185">Reference proteome</keyword>
<comment type="caution">
    <text evidence="4">The sequence shown here is derived from an EMBL/GenBank/DDBJ whole genome shotgun (WGS) entry which is preliminary data.</text>
</comment>
<reference evidence="4" key="1">
    <citation type="submission" date="2021-07" db="EMBL/GenBank/DDBJ databases">
        <authorList>
            <person name="Branca A.L. A."/>
        </authorList>
    </citation>
    <scope>NUCLEOTIDE SEQUENCE</scope>
</reference>
<name>A0A9W4KR73_9EURO</name>
<sequence>MALQLSQRSAAQGADPTRSLNAALKNFQNTLTEEQKQEYQKSTTTPDIASIIEFVAELDARNSSTMRRCLAPRLCTFLEAAQQFTGVVNTFVSSNPIIAALVWGGVKTAILTASNVASLTKSRIIQVSHRTALKHTLSSILSPFESEFKSFLDQLDEATHKIDLEVSLASKQADQQAKKLLEYESQQNSTFRPLARNFYKKALKQQGDASQWRMVKEKREMAKLKTSIRDNLSPINHVSPWTQAMKQRVPTTAEWFQKELVFDKWKDDPKSAILWGLGTIGMGKTVLMSNVVAQLQLHAARKSNEVVSYYFCRVDNEASLSARNILGSLARQILDTQIEQSAYETLLSLQETTQGLSTTDIVQFLLFHLRAGEGTKYYIVLDGLDECDGNQVQTVAQAMVELCSNYIGFKVICAGRPGLEKLFKSTAPQYRIMVNEEKVKSDMDNYIAETLYKCLEDEVLTLGDQEIVTEIYDTLRDKADGMFLWASLCIEELCAQNCDHDILEALKHLPRSLTELYDRKLRRVREGRAGEQAMKILQYCGAVKRPLTVTEYREALSLSLEQKAFDHKKVPNDMDKIINGCCGLIFVDEEEETIHYVHRSVEERLFVTNGPHTAQFDMASVDRHVGFLCMAYLDFTNFKRQLAKFKHGSGTPIKPVELGTLSTCPSRRITSQIARRILSSHLPLQHFNTREVERTAQEILGDGGSSQLELELQKQGFQLLNYARDYWLNHLADFTPDMNGNMWRLFCRCIEGDDVSAWRPWELKQQTHNKRNDIPEAIQWLLAHEHYALLLYYAGHQSHVLSDYVKDEIFRSAEIHNRHRYTEVLVRLKNTRDVLNHGLSYANSPPMGSRSRPP</sequence>
<evidence type="ECO:0000259" key="2">
    <source>
        <dbReference type="Pfam" id="PF22939"/>
    </source>
</evidence>
<dbReference type="SUPFAM" id="SSF52540">
    <property type="entry name" value="P-loop containing nucleoside triphosphate hydrolases"/>
    <property type="match status" value="1"/>
</dbReference>
<dbReference type="EMBL" id="CAJVRC010000904">
    <property type="protein sequence ID" value="CAG8909864.1"/>
    <property type="molecule type" value="Genomic_DNA"/>
</dbReference>
<dbReference type="Gene3D" id="3.40.50.300">
    <property type="entry name" value="P-loop containing nucleotide triphosphate hydrolases"/>
    <property type="match status" value="1"/>
</dbReference>
<dbReference type="InterPro" id="IPR056884">
    <property type="entry name" value="NPHP3-like_N"/>
</dbReference>
<keyword evidence="1" id="KW-0677">Repeat</keyword>
<accession>A0A9W4KR73</accession>
<feature type="domain" description="Nephrocystin 3-like N-terminal" evidence="3">
    <location>
        <begin position="252"/>
        <end position="416"/>
    </location>
</feature>
<dbReference type="PANTHER" id="PTHR10039:SF10">
    <property type="entry name" value="NACHT DOMAIN-CONTAINING PROTEIN"/>
    <property type="match status" value="1"/>
</dbReference>
<dbReference type="AlphaFoldDB" id="A0A9W4KR73"/>
<dbReference type="OrthoDB" id="7464126at2759"/>
<dbReference type="Pfam" id="PF22939">
    <property type="entry name" value="WHD_GPIID"/>
    <property type="match status" value="1"/>
</dbReference>
<proteinExistence type="predicted"/>
<protein>
    <recommendedName>
        <fullName evidence="6">NACHT domain-containing protein</fullName>
    </recommendedName>
</protein>